<proteinExistence type="predicted"/>
<evidence type="ECO:0000313" key="2">
    <source>
        <dbReference type="Proteomes" id="UP000789901"/>
    </source>
</evidence>
<comment type="caution">
    <text evidence="1">The sequence shown here is derived from an EMBL/GenBank/DDBJ whole genome shotgun (WGS) entry which is preliminary data.</text>
</comment>
<organism evidence="1 2">
    <name type="scientific">Gigaspora margarita</name>
    <dbReference type="NCBI Taxonomy" id="4874"/>
    <lineage>
        <taxon>Eukaryota</taxon>
        <taxon>Fungi</taxon>
        <taxon>Fungi incertae sedis</taxon>
        <taxon>Mucoromycota</taxon>
        <taxon>Glomeromycotina</taxon>
        <taxon>Glomeromycetes</taxon>
        <taxon>Diversisporales</taxon>
        <taxon>Gigasporaceae</taxon>
        <taxon>Gigaspora</taxon>
    </lineage>
</organism>
<name>A0ABN7WTJ6_GIGMA</name>
<dbReference type="Proteomes" id="UP000789901">
    <property type="component" value="Unassembled WGS sequence"/>
</dbReference>
<protein>
    <submittedName>
        <fullName evidence="1">29509_t:CDS:1</fullName>
    </submittedName>
</protein>
<accession>A0ABN7WTJ6</accession>
<keyword evidence="2" id="KW-1185">Reference proteome</keyword>
<reference evidence="1 2" key="1">
    <citation type="submission" date="2021-06" db="EMBL/GenBank/DDBJ databases">
        <authorList>
            <person name="Kallberg Y."/>
            <person name="Tangrot J."/>
            <person name="Rosling A."/>
        </authorList>
    </citation>
    <scope>NUCLEOTIDE SEQUENCE [LARGE SCALE GENOMIC DNA]</scope>
    <source>
        <strain evidence="1 2">120-4 pot B 10/14</strain>
    </source>
</reference>
<feature type="non-terminal residue" evidence="1">
    <location>
        <position position="138"/>
    </location>
</feature>
<feature type="non-terminal residue" evidence="1">
    <location>
        <position position="1"/>
    </location>
</feature>
<evidence type="ECO:0000313" key="1">
    <source>
        <dbReference type="EMBL" id="CAG8840075.1"/>
    </source>
</evidence>
<gene>
    <name evidence="1" type="ORF">GMARGA_LOCUS34741</name>
</gene>
<dbReference type="EMBL" id="CAJVQB010061950">
    <property type="protein sequence ID" value="CAG8840075.1"/>
    <property type="molecule type" value="Genomic_DNA"/>
</dbReference>
<sequence>TSYSRMQNLKIIEKDSGDSELVLLQIVTTCWLLFSNVVKNLHQIINSVVEALLEDTNYISLFDIKLQLNATIYAITIEFIGEKNDFAKAIIESLKERFPNHALIDSFHILDPKELPIDKSILGSYGQDFIQKLIEFYG</sequence>